<proteinExistence type="predicted"/>
<feature type="transmembrane region" description="Helical" evidence="2">
    <location>
        <begin position="85"/>
        <end position="105"/>
    </location>
</feature>
<name>A0A1T5E6B8_9SPHI</name>
<feature type="compositionally biased region" description="Basic residues" evidence="1">
    <location>
        <begin position="1"/>
        <end position="11"/>
    </location>
</feature>
<evidence type="ECO:0000313" key="4">
    <source>
        <dbReference type="Proteomes" id="UP000190541"/>
    </source>
</evidence>
<keyword evidence="2" id="KW-0812">Transmembrane</keyword>
<evidence type="ECO:0000256" key="2">
    <source>
        <dbReference type="SAM" id="Phobius"/>
    </source>
</evidence>
<gene>
    <name evidence="3" type="ORF">SAMN05660226_03190</name>
</gene>
<dbReference type="STRING" id="623280.SAMN05660226_03190"/>
<keyword evidence="2" id="KW-0472">Membrane</keyword>
<organism evidence="3 4">
    <name type="scientific">Parapedobacter luteus</name>
    <dbReference type="NCBI Taxonomy" id="623280"/>
    <lineage>
        <taxon>Bacteria</taxon>
        <taxon>Pseudomonadati</taxon>
        <taxon>Bacteroidota</taxon>
        <taxon>Sphingobacteriia</taxon>
        <taxon>Sphingobacteriales</taxon>
        <taxon>Sphingobacteriaceae</taxon>
        <taxon>Parapedobacter</taxon>
    </lineage>
</organism>
<keyword evidence="2" id="KW-1133">Transmembrane helix</keyword>
<dbReference type="Proteomes" id="UP000190541">
    <property type="component" value="Unassembled WGS sequence"/>
</dbReference>
<feature type="transmembrane region" description="Helical" evidence="2">
    <location>
        <begin position="111"/>
        <end position="132"/>
    </location>
</feature>
<dbReference type="AlphaFoldDB" id="A0A1T5E6B8"/>
<keyword evidence="4" id="KW-1185">Reference proteome</keyword>
<evidence type="ECO:0000256" key="1">
    <source>
        <dbReference type="SAM" id="MobiDB-lite"/>
    </source>
</evidence>
<evidence type="ECO:0008006" key="5">
    <source>
        <dbReference type="Google" id="ProtNLM"/>
    </source>
</evidence>
<accession>A0A1T5E6B8</accession>
<feature type="transmembrane region" description="Helical" evidence="2">
    <location>
        <begin position="53"/>
        <end position="73"/>
    </location>
</feature>
<sequence length="194" mass="22164">MRNSSKSRVKSRGSAAGTPRHGGKGSKPEQPRRQVDTYFEVLDKAYQHPTNRIIQWVAIPLFSFAVLGMVWMVPFPEIAFLKKHGYDMFLNWGSFFIAAMIYYYLRLAPTLSYAALLTVGVFSFFIVQLEYVEQAGGPAVWLVCAVLLLIALAALSVGKSMERTQAPFHTFWRLLVLGPIWLWHFVFRKLNIPY</sequence>
<feature type="transmembrane region" description="Helical" evidence="2">
    <location>
        <begin position="139"/>
        <end position="158"/>
    </location>
</feature>
<feature type="region of interest" description="Disordered" evidence="1">
    <location>
        <begin position="1"/>
        <end position="31"/>
    </location>
</feature>
<protein>
    <recommendedName>
        <fullName evidence="5">DUF962 domain-containing protein</fullName>
    </recommendedName>
</protein>
<evidence type="ECO:0000313" key="3">
    <source>
        <dbReference type="EMBL" id="SKB79444.1"/>
    </source>
</evidence>
<feature type="transmembrane region" description="Helical" evidence="2">
    <location>
        <begin position="170"/>
        <end position="187"/>
    </location>
</feature>
<dbReference type="RefSeq" id="WP_245826953.1">
    <property type="nucleotide sequence ID" value="NZ_FUYS01000008.1"/>
</dbReference>
<dbReference type="EMBL" id="FUYS01000008">
    <property type="protein sequence ID" value="SKB79444.1"/>
    <property type="molecule type" value="Genomic_DNA"/>
</dbReference>
<reference evidence="3 4" key="1">
    <citation type="submission" date="2017-02" db="EMBL/GenBank/DDBJ databases">
        <authorList>
            <person name="Peterson S.W."/>
        </authorList>
    </citation>
    <scope>NUCLEOTIDE SEQUENCE [LARGE SCALE GENOMIC DNA]</scope>
    <source>
        <strain evidence="3 4">DSM 22899</strain>
    </source>
</reference>